<name>D7M9L5_ARALL</name>
<sequence length="115" mass="13326">MFVRRLAVPSDLGFCPVSSNSVRGDSRFLSGKSGFHKRFWLAFILPRRRSVVYRLLLGLKNIPKHITIPFCRFFILSSVQIKFGGKQGFFVRCFDEAFLTGFGARRRRRLMSVTF</sequence>
<evidence type="ECO:0000313" key="2">
    <source>
        <dbReference type="Proteomes" id="UP000008694"/>
    </source>
</evidence>
<gene>
    <name evidence="1" type="ORF">ARALYDRAFT_912528</name>
</gene>
<dbReference type="Gramene" id="scaffold_700270.1">
    <property type="protein sequence ID" value="scaffold_700270.1"/>
    <property type="gene ID" value="scaffold_700270.1"/>
</dbReference>
<dbReference type="EMBL" id="GL348719">
    <property type="protein sequence ID" value="EFH45213.1"/>
    <property type="molecule type" value="Genomic_DNA"/>
</dbReference>
<protein>
    <submittedName>
        <fullName evidence="1">Uncharacterized protein</fullName>
    </submittedName>
</protein>
<reference evidence="2" key="1">
    <citation type="journal article" date="2011" name="Nat. Genet.">
        <title>The Arabidopsis lyrata genome sequence and the basis of rapid genome size change.</title>
        <authorList>
            <person name="Hu T.T."/>
            <person name="Pattyn P."/>
            <person name="Bakker E.G."/>
            <person name="Cao J."/>
            <person name="Cheng J.-F."/>
            <person name="Clark R.M."/>
            <person name="Fahlgren N."/>
            <person name="Fawcett J.A."/>
            <person name="Grimwood J."/>
            <person name="Gundlach H."/>
            <person name="Haberer G."/>
            <person name="Hollister J.D."/>
            <person name="Ossowski S."/>
            <person name="Ottilar R.P."/>
            <person name="Salamov A.A."/>
            <person name="Schneeberger K."/>
            <person name="Spannagl M."/>
            <person name="Wang X."/>
            <person name="Yang L."/>
            <person name="Nasrallah M.E."/>
            <person name="Bergelson J."/>
            <person name="Carrington J.C."/>
            <person name="Gaut B.S."/>
            <person name="Schmutz J."/>
            <person name="Mayer K.F.X."/>
            <person name="Van de Peer Y."/>
            <person name="Grigoriev I.V."/>
            <person name="Nordborg M."/>
            <person name="Weigel D."/>
            <person name="Guo Y.-L."/>
        </authorList>
    </citation>
    <scope>NUCLEOTIDE SEQUENCE [LARGE SCALE GENOMIC DNA]</scope>
    <source>
        <strain evidence="2">cv. MN47</strain>
    </source>
</reference>
<accession>D7M9L5</accession>
<evidence type="ECO:0000313" key="1">
    <source>
        <dbReference type="EMBL" id="EFH45213.1"/>
    </source>
</evidence>
<proteinExistence type="predicted"/>
<dbReference type="Proteomes" id="UP000008694">
    <property type="component" value="Unassembled WGS sequence"/>
</dbReference>
<dbReference type="AlphaFoldDB" id="D7M9L5"/>
<keyword evidence="2" id="KW-1185">Reference proteome</keyword>
<organism evidence="2">
    <name type="scientific">Arabidopsis lyrata subsp. lyrata</name>
    <name type="common">Lyre-leaved rock-cress</name>
    <dbReference type="NCBI Taxonomy" id="81972"/>
    <lineage>
        <taxon>Eukaryota</taxon>
        <taxon>Viridiplantae</taxon>
        <taxon>Streptophyta</taxon>
        <taxon>Embryophyta</taxon>
        <taxon>Tracheophyta</taxon>
        <taxon>Spermatophyta</taxon>
        <taxon>Magnoliopsida</taxon>
        <taxon>eudicotyledons</taxon>
        <taxon>Gunneridae</taxon>
        <taxon>Pentapetalae</taxon>
        <taxon>rosids</taxon>
        <taxon>malvids</taxon>
        <taxon>Brassicales</taxon>
        <taxon>Brassicaceae</taxon>
        <taxon>Camelineae</taxon>
        <taxon>Arabidopsis</taxon>
    </lineage>
</organism>
<dbReference type="HOGENOM" id="CLU_2112221_0_0_1"/>